<dbReference type="InterPro" id="IPR021797">
    <property type="entry name" value="Wzy_C_2"/>
</dbReference>
<dbReference type="InterPro" id="IPR031726">
    <property type="entry name" value="PglL_A"/>
</dbReference>
<dbReference type="SMART" id="SM00028">
    <property type="entry name" value="TPR"/>
    <property type="match status" value="1"/>
</dbReference>
<dbReference type="Pfam" id="PF15864">
    <property type="entry name" value="PglL_A"/>
    <property type="match status" value="1"/>
</dbReference>
<dbReference type="InterPro" id="IPR007016">
    <property type="entry name" value="O-antigen_ligase-rel_domated"/>
</dbReference>
<dbReference type="PROSITE" id="PS50005">
    <property type="entry name" value="TPR"/>
    <property type="match status" value="1"/>
</dbReference>
<feature type="repeat" description="TPR" evidence="5">
    <location>
        <begin position="530"/>
        <end position="563"/>
    </location>
</feature>
<keyword evidence="5" id="KW-0802">TPR repeat</keyword>
<dbReference type="Proteomes" id="UP000036426">
    <property type="component" value="Unassembled WGS sequence"/>
</dbReference>
<dbReference type="AlphaFoldDB" id="A0A0J1GSP3"/>
<proteinExistence type="predicted"/>
<feature type="transmembrane region" description="Helical" evidence="6">
    <location>
        <begin position="21"/>
        <end position="39"/>
    </location>
</feature>
<evidence type="ECO:0000259" key="7">
    <source>
        <dbReference type="Pfam" id="PF04932"/>
    </source>
</evidence>
<dbReference type="PANTHER" id="PTHR37422">
    <property type="entry name" value="TEICHURONIC ACID BIOSYNTHESIS PROTEIN TUAE"/>
    <property type="match status" value="1"/>
</dbReference>
<feature type="transmembrane region" description="Helical" evidence="6">
    <location>
        <begin position="51"/>
        <end position="72"/>
    </location>
</feature>
<dbReference type="InterPro" id="IPR051533">
    <property type="entry name" value="WaaL-like"/>
</dbReference>
<accession>A0A0J1GSP3</accession>
<feature type="transmembrane region" description="Helical" evidence="6">
    <location>
        <begin position="234"/>
        <end position="250"/>
    </location>
</feature>
<name>A0A0J1GSP3_9GAMM</name>
<protein>
    <submittedName>
        <fullName evidence="10">Ligase</fullName>
    </submittedName>
</protein>
<dbReference type="InterPro" id="IPR019734">
    <property type="entry name" value="TPR_rpt"/>
</dbReference>
<feature type="transmembrane region" description="Helical" evidence="6">
    <location>
        <begin position="137"/>
        <end position="158"/>
    </location>
</feature>
<dbReference type="InterPro" id="IPR011990">
    <property type="entry name" value="TPR-like_helical_dom_sf"/>
</dbReference>
<organism evidence="10 11">
    <name type="scientific">Photobacterium aphoticum</name>
    <dbReference type="NCBI Taxonomy" id="754436"/>
    <lineage>
        <taxon>Bacteria</taxon>
        <taxon>Pseudomonadati</taxon>
        <taxon>Pseudomonadota</taxon>
        <taxon>Gammaproteobacteria</taxon>
        <taxon>Vibrionales</taxon>
        <taxon>Vibrionaceae</taxon>
        <taxon>Photobacterium</taxon>
    </lineage>
</organism>
<keyword evidence="10" id="KW-0436">Ligase</keyword>
<dbReference type="PANTHER" id="PTHR37422:SF21">
    <property type="entry name" value="EXOQ-LIKE PROTEIN"/>
    <property type="match status" value="1"/>
</dbReference>
<comment type="subcellular location">
    <subcellularLocation>
        <location evidence="1">Membrane</location>
        <topology evidence="1">Multi-pass membrane protein</topology>
    </subcellularLocation>
</comment>
<feature type="transmembrane region" description="Helical" evidence="6">
    <location>
        <begin position="211"/>
        <end position="228"/>
    </location>
</feature>
<evidence type="ECO:0000256" key="4">
    <source>
        <dbReference type="ARBA" id="ARBA00023136"/>
    </source>
</evidence>
<reference evidence="10 11" key="1">
    <citation type="submission" date="2015-05" db="EMBL/GenBank/DDBJ databases">
        <title>Photobacterium galathea sp. nov.</title>
        <authorList>
            <person name="Machado H."/>
            <person name="Gram L."/>
        </authorList>
    </citation>
    <scope>NUCLEOTIDE SEQUENCE [LARGE SCALE GENOMIC DNA]</scope>
    <source>
        <strain evidence="10 11">DSM 25995</strain>
    </source>
</reference>
<comment type="caution">
    <text evidence="10">The sequence shown here is derived from an EMBL/GenBank/DDBJ whole genome shotgun (WGS) entry which is preliminary data.</text>
</comment>
<dbReference type="Pfam" id="PF04932">
    <property type="entry name" value="Wzy_C"/>
    <property type="match status" value="1"/>
</dbReference>
<evidence type="ECO:0000313" key="10">
    <source>
        <dbReference type="EMBL" id="KLV02735.1"/>
    </source>
</evidence>
<dbReference type="GO" id="GO:0016874">
    <property type="term" value="F:ligase activity"/>
    <property type="evidence" value="ECO:0007669"/>
    <property type="project" value="UniProtKB-KW"/>
</dbReference>
<dbReference type="SUPFAM" id="SSF48452">
    <property type="entry name" value="TPR-like"/>
    <property type="match status" value="1"/>
</dbReference>
<keyword evidence="2 6" id="KW-0812">Transmembrane</keyword>
<evidence type="ECO:0000256" key="1">
    <source>
        <dbReference type="ARBA" id="ARBA00004141"/>
    </source>
</evidence>
<dbReference type="RefSeq" id="WP_047872773.1">
    <property type="nucleotide sequence ID" value="NZ_BMYC01000013.1"/>
</dbReference>
<keyword evidence="4 6" id="KW-0472">Membrane</keyword>
<feature type="domain" description="Virulence factor membrane-bound polymerase C-terminal" evidence="8">
    <location>
        <begin position="387"/>
        <end position="570"/>
    </location>
</feature>
<dbReference type="GO" id="GO:0016020">
    <property type="term" value="C:membrane"/>
    <property type="evidence" value="ECO:0007669"/>
    <property type="project" value="UniProtKB-SubCell"/>
</dbReference>
<keyword evidence="3 6" id="KW-1133">Transmembrane helix</keyword>
<dbReference type="EMBL" id="LDOV01000004">
    <property type="protein sequence ID" value="KLV02735.1"/>
    <property type="molecule type" value="Genomic_DNA"/>
</dbReference>
<feature type="transmembrane region" description="Helical" evidence="6">
    <location>
        <begin position="111"/>
        <end position="130"/>
    </location>
</feature>
<evidence type="ECO:0000256" key="5">
    <source>
        <dbReference type="PROSITE-ProRule" id="PRU00339"/>
    </source>
</evidence>
<gene>
    <name evidence="10" type="ORF">ABT58_02435</name>
</gene>
<evidence type="ECO:0000256" key="2">
    <source>
        <dbReference type="ARBA" id="ARBA00022692"/>
    </source>
</evidence>
<feature type="domain" description="Protein glycosylation ligase" evidence="9">
    <location>
        <begin position="174"/>
        <end position="197"/>
    </location>
</feature>
<dbReference type="OrthoDB" id="5596698at2"/>
<feature type="transmembrane region" description="Helical" evidence="6">
    <location>
        <begin position="351"/>
        <end position="374"/>
    </location>
</feature>
<evidence type="ECO:0000256" key="6">
    <source>
        <dbReference type="SAM" id="Phobius"/>
    </source>
</evidence>
<feature type="transmembrane region" description="Helical" evidence="6">
    <location>
        <begin position="442"/>
        <end position="465"/>
    </location>
</feature>
<dbReference type="PATRIC" id="fig|754436.4.peg.515"/>
<feature type="transmembrane region" description="Helical" evidence="6">
    <location>
        <begin position="178"/>
        <end position="199"/>
    </location>
</feature>
<evidence type="ECO:0000259" key="9">
    <source>
        <dbReference type="Pfam" id="PF15864"/>
    </source>
</evidence>
<dbReference type="Pfam" id="PF11846">
    <property type="entry name" value="Wzy_C_2"/>
    <property type="match status" value="1"/>
</dbReference>
<evidence type="ECO:0000259" key="8">
    <source>
        <dbReference type="Pfam" id="PF11846"/>
    </source>
</evidence>
<keyword evidence="11" id="KW-1185">Reference proteome</keyword>
<feature type="transmembrane region" description="Helical" evidence="6">
    <location>
        <begin position="79"/>
        <end position="99"/>
    </location>
</feature>
<feature type="transmembrane region" description="Helical" evidence="6">
    <location>
        <begin position="386"/>
        <end position="406"/>
    </location>
</feature>
<dbReference type="Gene3D" id="1.25.40.10">
    <property type="entry name" value="Tetratricopeptide repeat domain"/>
    <property type="match status" value="1"/>
</dbReference>
<evidence type="ECO:0000313" key="11">
    <source>
        <dbReference type="Proteomes" id="UP000036426"/>
    </source>
</evidence>
<feature type="domain" description="O-antigen ligase-related" evidence="7">
    <location>
        <begin position="226"/>
        <end position="366"/>
    </location>
</feature>
<sequence length="585" mass="66386">MTVLYVKGTTLAEKGISKPMVKPFLISLGILFLLTMHYFQHNPGGAGLELSFNTLSWIPFGFAITFGLLEIFRQQVWRYSRLTLVLFVCCVLLTLPVFYPQAVAEEALPRLTGLWAGWLFFVGLQQFSFTHTQRQRLLWLILAAVWLQTLFGWVQFLLLEPGNPFGYDTVANRPYGIFQQPNVMASFLATGLVLSAYMLARIPMYRGKWSWQHVCLLLTPVATIPLLVVLSSRTGWLAAVVGSLMMLPYLRQFGAKAQWRIWSLMVVLGLTVSWALNSSTDWSPKEERLSLVSARAMHIPQAADMFLNKPLTGYGYGTFEVSYLTQTAHWHHADPARPAGMAGLDHPHNELVFWAAEGGIVPLLGLLMAAAAVFLKVKKARAGTQLALVGLFFPITLHTQLEYPFYHSLPHWIVFIILIHWVDNLTAKYYRKSIKHLLPLRMVVLLLPVAITSYMATTLYSGYLLTKYETTQPINIDYLLKVNNPWAWHNRFEWDLHVTQLQIGTASQNPAMIEEYINWAQEKAKIWPRPDLYKNLISAYLALGQPDQAEQIYQEALYLFPAQAASWVTHTAPQPEEKAVSDTAQ</sequence>
<feature type="transmembrane region" description="Helical" evidence="6">
    <location>
        <begin position="257"/>
        <end position="276"/>
    </location>
</feature>
<evidence type="ECO:0000256" key="3">
    <source>
        <dbReference type="ARBA" id="ARBA00022989"/>
    </source>
</evidence>